<evidence type="ECO:0000313" key="2">
    <source>
        <dbReference type="EMBL" id="EON78688.1"/>
    </source>
</evidence>
<accession>R7ZXF2</accession>
<dbReference type="RefSeq" id="WP_010853010.1">
    <property type="nucleotide sequence ID" value="NZ_AQHR01000025.1"/>
</dbReference>
<feature type="region of interest" description="Disordered" evidence="1">
    <location>
        <begin position="1"/>
        <end position="27"/>
    </location>
</feature>
<comment type="caution">
    <text evidence="2">The sequence shown here is derived from an EMBL/GenBank/DDBJ whole genome shotgun (WGS) entry which is preliminary data.</text>
</comment>
<dbReference type="STRING" id="1232681.ADIS_0862"/>
<sequence length="181" mass="20060">MLLASSQGVPSDVFPPGRANGDPSERLVKPRSVGDFLHADTERFGLNPPISVAFSQEAGLVHLYTFPGFYGESVGEVEMNIPMDPEDFTGTIFRVFMYGSQGWFAAPGRSLCGRDFWRVFSSYAAGWARVFLLPREDRLRCSPITKIRVLAISGSADADPISSIDFRNYLQVVEYYGFVGK</sequence>
<name>R7ZXF2_9BACT</name>
<gene>
    <name evidence="2" type="ORF">ADIS_0862</name>
</gene>
<keyword evidence="3" id="KW-1185">Reference proteome</keyword>
<evidence type="ECO:0000313" key="3">
    <source>
        <dbReference type="Proteomes" id="UP000013909"/>
    </source>
</evidence>
<protein>
    <submittedName>
        <fullName evidence="2">Uncharacterized protein</fullName>
    </submittedName>
</protein>
<dbReference type="AlphaFoldDB" id="R7ZXF2"/>
<proteinExistence type="predicted"/>
<reference evidence="2 3" key="1">
    <citation type="submission" date="2013-02" db="EMBL/GenBank/DDBJ databases">
        <title>A novel strain isolated from Lonar lake, Maharashtra, India.</title>
        <authorList>
            <person name="Singh A."/>
        </authorList>
    </citation>
    <scope>NUCLEOTIDE SEQUENCE [LARGE SCALE GENOMIC DNA]</scope>
    <source>
        <strain evidence="2 3">AK24</strain>
    </source>
</reference>
<dbReference type="EMBL" id="AQHR01000025">
    <property type="protein sequence ID" value="EON78688.1"/>
    <property type="molecule type" value="Genomic_DNA"/>
</dbReference>
<dbReference type="Proteomes" id="UP000013909">
    <property type="component" value="Unassembled WGS sequence"/>
</dbReference>
<evidence type="ECO:0000256" key="1">
    <source>
        <dbReference type="SAM" id="MobiDB-lite"/>
    </source>
</evidence>
<organism evidence="2 3">
    <name type="scientific">Lunatimonas lonarensis</name>
    <dbReference type="NCBI Taxonomy" id="1232681"/>
    <lineage>
        <taxon>Bacteria</taxon>
        <taxon>Pseudomonadati</taxon>
        <taxon>Bacteroidota</taxon>
        <taxon>Cytophagia</taxon>
        <taxon>Cytophagales</taxon>
        <taxon>Cyclobacteriaceae</taxon>
    </lineage>
</organism>